<reference evidence="3 4" key="1">
    <citation type="journal article" date="2007" name="Nature">
        <title>Evolution of genes and genomes on the Drosophila phylogeny.</title>
        <authorList>
            <consortium name="Drosophila 12 Genomes Consortium"/>
            <person name="Clark A.G."/>
            <person name="Eisen M.B."/>
            <person name="Smith D.R."/>
            <person name="Bergman C.M."/>
            <person name="Oliver B."/>
            <person name="Markow T.A."/>
            <person name="Kaufman T.C."/>
            <person name="Kellis M."/>
            <person name="Gelbart W."/>
            <person name="Iyer V.N."/>
            <person name="Pollard D.A."/>
            <person name="Sackton T.B."/>
            <person name="Larracuente A.M."/>
            <person name="Singh N.D."/>
            <person name="Abad J.P."/>
            <person name="Abt D.N."/>
            <person name="Adryan B."/>
            <person name="Aguade M."/>
            <person name="Akashi H."/>
            <person name="Anderson W.W."/>
            <person name="Aquadro C.F."/>
            <person name="Ardell D.H."/>
            <person name="Arguello R."/>
            <person name="Artieri C.G."/>
            <person name="Barbash D.A."/>
            <person name="Barker D."/>
            <person name="Barsanti P."/>
            <person name="Batterham P."/>
            <person name="Batzoglou S."/>
            <person name="Begun D."/>
            <person name="Bhutkar A."/>
            <person name="Blanco E."/>
            <person name="Bosak S.A."/>
            <person name="Bradley R.K."/>
            <person name="Brand A.D."/>
            <person name="Brent M.R."/>
            <person name="Brooks A.N."/>
            <person name="Brown R.H."/>
            <person name="Butlin R.K."/>
            <person name="Caggese C."/>
            <person name="Calvi B.R."/>
            <person name="Bernardo de Carvalho A."/>
            <person name="Caspi A."/>
            <person name="Castrezana S."/>
            <person name="Celniker S.E."/>
            <person name="Chang J.L."/>
            <person name="Chapple C."/>
            <person name="Chatterji S."/>
            <person name="Chinwalla A."/>
            <person name="Civetta A."/>
            <person name="Clifton S.W."/>
            <person name="Comeron J.M."/>
            <person name="Costello J.C."/>
            <person name="Coyne J.A."/>
            <person name="Daub J."/>
            <person name="David R.G."/>
            <person name="Delcher A.L."/>
            <person name="Delehaunty K."/>
            <person name="Do C.B."/>
            <person name="Ebling H."/>
            <person name="Edwards K."/>
            <person name="Eickbush T."/>
            <person name="Evans J.D."/>
            <person name="Filipski A."/>
            <person name="Findeiss S."/>
            <person name="Freyhult E."/>
            <person name="Fulton L."/>
            <person name="Fulton R."/>
            <person name="Garcia A.C."/>
            <person name="Gardiner A."/>
            <person name="Garfield D.A."/>
            <person name="Garvin B.E."/>
            <person name="Gibson G."/>
            <person name="Gilbert D."/>
            <person name="Gnerre S."/>
            <person name="Godfrey J."/>
            <person name="Good R."/>
            <person name="Gotea V."/>
            <person name="Gravely B."/>
            <person name="Greenberg A.J."/>
            <person name="Griffiths-Jones S."/>
            <person name="Gross S."/>
            <person name="Guigo R."/>
            <person name="Gustafson E.A."/>
            <person name="Haerty W."/>
            <person name="Hahn M.W."/>
            <person name="Halligan D.L."/>
            <person name="Halpern A.L."/>
            <person name="Halter G.M."/>
            <person name="Han M.V."/>
            <person name="Heger A."/>
            <person name="Hillier L."/>
            <person name="Hinrichs A.S."/>
            <person name="Holmes I."/>
            <person name="Hoskins R.A."/>
            <person name="Hubisz M.J."/>
            <person name="Hultmark D."/>
            <person name="Huntley M.A."/>
            <person name="Jaffe D.B."/>
            <person name="Jagadeeshan S."/>
            <person name="Jeck W.R."/>
            <person name="Johnson J."/>
            <person name="Jones C.D."/>
            <person name="Jordan W.C."/>
            <person name="Karpen G.H."/>
            <person name="Kataoka E."/>
            <person name="Keightley P.D."/>
            <person name="Kheradpour P."/>
            <person name="Kirkness E.F."/>
            <person name="Koerich L.B."/>
            <person name="Kristiansen K."/>
            <person name="Kudrna D."/>
            <person name="Kulathinal R.J."/>
            <person name="Kumar S."/>
            <person name="Kwok R."/>
            <person name="Lander E."/>
            <person name="Langley C.H."/>
            <person name="Lapoint R."/>
            <person name="Lazzaro B.P."/>
            <person name="Lee S.J."/>
            <person name="Levesque L."/>
            <person name="Li R."/>
            <person name="Lin C.F."/>
            <person name="Lin M.F."/>
            <person name="Lindblad-Toh K."/>
            <person name="Llopart A."/>
            <person name="Long M."/>
            <person name="Low L."/>
            <person name="Lozovsky E."/>
            <person name="Lu J."/>
            <person name="Luo M."/>
            <person name="Machado C.A."/>
            <person name="Makalowski W."/>
            <person name="Marzo M."/>
            <person name="Matsuda M."/>
            <person name="Matzkin L."/>
            <person name="McAllister B."/>
            <person name="McBride C.S."/>
            <person name="McKernan B."/>
            <person name="McKernan K."/>
            <person name="Mendez-Lago M."/>
            <person name="Minx P."/>
            <person name="Mollenhauer M.U."/>
            <person name="Montooth K."/>
            <person name="Mount S.M."/>
            <person name="Mu X."/>
            <person name="Myers E."/>
            <person name="Negre B."/>
            <person name="Newfeld S."/>
            <person name="Nielsen R."/>
            <person name="Noor M.A."/>
            <person name="O'Grady P."/>
            <person name="Pachter L."/>
            <person name="Papaceit M."/>
            <person name="Parisi M.J."/>
            <person name="Parisi M."/>
            <person name="Parts L."/>
            <person name="Pedersen J.S."/>
            <person name="Pesole G."/>
            <person name="Phillippy A.M."/>
            <person name="Ponting C.P."/>
            <person name="Pop M."/>
            <person name="Porcelli D."/>
            <person name="Powell J.R."/>
            <person name="Prohaska S."/>
            <person name="Pruitt K."/>
            <person name="Puig M."/>
            <person name="Quesneville H."/>
            <person name="Ram K.R."/>
            <person name="Rand D."/>
            <person name="Rasmussen M.D."/>
            <person name="Reed L.K."/>
            <person name="Reenan R."/>
            <person name="Reily A."/>
            <person name="Remington K.A."/>
            <person name="Rieger T.T."/>
            <person name="Ritchie M.G."/>
            <person name="Robin C."/>
            <person name="Rogers Y.H."/>
            <person name="Rohde C."/>
            <person name="Rozas J."/>
            <person name="Rubenfield M.J."/>
            <person name="Ruiz A."/>
            <person name="Russo S."/>
            <person name="Salzberg S.L."/>
            <person name="Sanchez-Gracia A."/>
            <person name="Saranga D.J."/>
            <person name="Sato H."/>
            <person name="Schaeffer S.W."/>
            <person name="Schatz M.C."/>
            <person name="Schlenke T."/>
            <person name="Schwartz R."/>
            <person name="Segarra C."/>
            <person name="Singh R.S."/>
            <person name="Sirot L."/>
            <person name="Sirota M."/>
            <person name="Sisneros N.B."/>
            <person name="Smith C.D."/>
            <person name="Smith T.F."/>
            <person name="Spieth J."/>
            <person name="Stage D.E."/>
            <person name="Stark A."/>
            <person name="Stephan W."/>
            <person name="Strausberg R.L."/>
            <person name="Strempel S."/>
            <person name="Sturgill D."/>
            <person name="Sutton G."/>
            <person name="Sutton G.G."/>
            <person name="Tao W."/>
            <person name="Teichmann S."/>
            <person name="Tobari Y.N."/>
            <person name="Tomimura Y."/>
            <person name="Tsolas J.M."/>
            <person name="Valente V.L."/>
            <person name="Venter E."/>
            <person name="Venter J.C."/>
            <person name="Vicario S."/>
            <person name="Vieira F.G."/>
            <person name="Vilella A.J."/>
            <person name="Villasante A."/>
            <person name="Walenz B."/>
            <person name="Wang J."/>
            <person name="Wasserman M."/>
            <person name="Watts T."/>
            <person name="Wilson D."/>
            <person name="Wilson R.K."/>
            <person name="Wing R.A."/>
            <person name="Wolfner M.F."/>
            <person name="Wong A."/>
            <person name="Wong G.K."/>
            <person name="Wu C.I."/>
            <person name="Wu G."/>
            <person name="Yamamoto D."/>
            <person name="Yang H.P."/>
            <person name="Yang S.P."/>
            <person name="Yorke J.A."/>
            <person name="Yoshida K."/>
            <person name="Zdobnov E."/>
            <person name="Zhang P."/>
            <person name="Zhang Y."/>
            <person name="Zimin A.V."/>
            <person name="Baldwin J."/>
            <person name="Abdouelleil A."/>
            <person name="Abdulkadir J."/>
            <person name="Abebe A."/>
            <person name="Abera B."/>
            <person name="Abreu J."/>
            <person name="Acer S.C."/>
            <person name="Aftuck L."/>
            <person name="Alexander A."/>
            <person name="An P."/>
            <person name="Anderson E."/>
            <person name="Anderson S."/>
            <person name="Arachi H."/>
            <person name="Azer M."/>
            <person name="Bachantsang P."/>
            <person name="Barry A."/>
            <person name="Bayul T."/>
            <person name="Berlin A."/>
            <person name="Bessette D."/>
            <person name="Bloom T."/>
            <person name="Blye J."/>
            <person name="Boguslavskiy L."/>
            <person name="Bonnet C."/>
            <person name="Boukhgalter B."/>
            <person name="Bourzgui I."/>
            <person name="Brown A."/>
            <person name="Cahill P."/>
            <person name="Channer S."/>
            <person name="Cheshatsang Y."/>
            <person name="Chuda L."/>
            <person name="Citroen M."/>
            <person name="Collymore A."/>
            <person name="Cooke P."/>
            <person name="Costello M."/>
            <person name="D'Aco K."/>
            <person name="Daza R."/>
            <person name="De Haan G."/>
            <person name="DeGray S."/>
            <person name="DeMaso C."/>
            <person name="Dhargay N."/>
            <person name="Dooley K."/>
            <person name="Dooley E."/>
            <person name="Doricent M."/>
            <person name="Dorje P."/>
            <person name="Dorjee K."/>
            <person name="Dupes A."/>
            <person name="Elong R."/>
            <person name="Falk J."/>
            <person name="Farina A."/>
            <person name="Faro S."/>
            <person name="Ferguson D."/>
            <person name="Fisher S."/>
            <person name="Foley C.D."/>
            <person name="Franke A."/>
            <person name="Friedrich D."/>
            <person name="Gadbois L."/>
            <person name="Gearin G."/>
            <person name="Gearin C.R."/>
            <person name="Giannoukos G."/>
            <person name="Goode T."/>
            <person name="Graham J."/>
            <person name="Grandbois E."/>
            <person name="Grewal S."/>
            <person name="Gyaltsen K."/>
            <person name="Hafez N."/>
            <person name="Hagos B."/>
            <person name="Hall J."/>
            <person name="Henson C."/>
            <person name="Hollinger A."/>
            <person name="Honan T."/>
            <person name="Huard M.D."/>
            <person name="Hughes L."/>
            <person name="Hurhula B."/>
            <person name="Husby M.E."/>
            <person name="Kamat A."/>
            <person name="Kanga B."/>
            <person name="Kashin S."/>
            <person name="Khazanovich D."/>
            <person name="Kisner P."/>
            <person name="Lance K."/>
            <person name="Lara M."/>
            <person name="Lee W."/>
            <person name="Lennon N."/>
            <person name="Letendre F."/>
            <person name="LeVine R."/>
            <person name="Lipovsky A."/>
            <person name="Liu X."/>
            <person name="Liu J."/>
            <person name="Liu S."/>
            <person name="Lokyitsang T."/>
            <person name="Lokyitsang Y."/>
            <person name="Lubonja R."/>
            <person name="Lui A."/>
            <person name="MacDonald P."/>
            <person name="Magnisalis V."/>
            <person name="Maru K."/>
            <person name="Matthews C."/>
            <person name="McCusker W."/>
            <person name="McDonough S."/>
            <person name="Mehta T."/>
            <person name="Meldrim J."/>
            <person name="Meneus L."/>
            <person name="Mihai O."/>
            <person name="Mihalev A."/>
            <person name="Mihova T."/>
            <person name="Mittelman R."/>
            <person name="Mlenga V."/>
            <person name="Montmayeur A."/>
            <person name="Mulrain L."/>
            <person name="Navidi A."/>
            <person name="Naylor J."/>
            <person name="Negash T."/>
            <person name="Nguyen T."/>
            <person name="Nguyen N."/>
            <person name="Nicol R."/>
            <person name="Norbu C."/>
            <person name="Norbu N."/>
            <person name="Novod N."/>
            <person name="O'Neill B."/>
            <person name="Osman S."/>
            <person name="Markiewicz E."/>
            <person name="Oyono O.L."/>
            <person name="Patti C."/>
            <person name="Phunkhang P."/>
            <person name="Pierre F."/>
            <person name="Priest M."/>
            <person name="Raghuraman S."/>
            <person name="Rege F."/>
            <person name="Reyes R."/>
            <person name="Rise C."/>
            <person name="Rogov P."/>
            <person name="Ross K."/>
            <person name="Ryan E."/>
            <person name="Settipalli S."/>
            <person name="Shea T."/>
            <person name="Sherpa N."/>
            <person name="Shi L."/>
            <person name="Shih D."/>
            <person name="Sparrow T."/>
            <person name="Spaulding J."/>
            <person name="Stalker J."/>
            <person name="Stange-Thomann N."/>
            <person name="Stavropoulos S."/>
            <person name="Stone C."/>
            <person name="Strader C."/>
            <person name="Tesfaye S."/>
            <person name="Thomson T."/>
            <person name="Thoulutsang Y."/>
            <person name="Thoulutsang D."/>
            <person name="Topham K."/>
            <person name="Topping I."/>
            <person name="Tsamla T."/>
            <person name="Vassiliev H."/>
            <person name="Vo A."/>
            <person name="Wangchuk T."/>
            <person name="Wangdi T."/>
            <person name="Weiand M."/>
            <person name="Wilkinson J."/>
            <person name="Wilson A."/>
            <person name="Yadav S."/>
            <person name="Young G."/>
            <person name="Yu Q."/>
            <person name="Zembek L."/>
            <person name="Zhong D."/>
            <person name="Zimmer A."/>
            <person name="Zwirko Z."/>
            <person name="Jaffe D.B."/>
            <person name="Alvarez P."/>
            <person name="Brockman W."/>
            <person name="Butler J."/>
            <person name="Chin C."/>
            <person name="Gnerre S."/>
            <person name="Grabherr M."/>
            <person name="Kleber M."/>
            <person name="Mauceli E."/>
            <person name="MacCallum I."/>
        </authorList>
    </citation>
    <scope>NUCLEOTIDE SEQUENCE [LARGE SCALE GENOMIC DNA]</scope>
    <source>
        <strain evidence="4">Tucson 15081-1352.22</strain>
    </source>
</reference>
<evidence type="ECO:0000256" key="1">
    <source>
        <dbReference type="SAM" id="Phobius"/>
    </source>
</evidence>
<feature type="transmembrane region" description="Helical" evidence="1">
    <location>
        <begin position="92"/>
        <end position="113"/>
    </location>
</feature>
<dbReference type="OrthoDB" id="8180835at2759"/>
<feature type="transmembrane region" description="Helical" evidence="1">
    <location>
        <begin position="63"/>
        <end position="80"/>
    </location>
</feature>
<feature type="signal peptide" evidence="2">
    <location>
        <begin position="1"/>
        <end position="20"/>
    </location>
</feature>
<accession>B4KMB1</accession>
<name>B4KMB1_DROMO</name>
<dbReference type="Proteomes" id="UP000009192">
    <property type="component" value="Unassembled WGS sequence"/>
</dbReference>
<feature type="chain" id="PRO_5006456604" description="MARVEL domain-containing protein" evidence="2">
    <location>
        <begin position="21"/>
        <end position="205"/>
    </location>
</feature>
<dbReference type="InParanoid" id="B4KMB1"/>
<evidence type="ECO:0000313" key="3">
    <source>
        <dbReference type="EMBL" id="EDW09799.2"/>
    </source>
</evidence>
<protein>
    <recommendedName>
        <fullName evidence="5">MARVEL domain-containing protein</fullName>
    </recommendedName>
</protein>
<dbReference type="AlphaFoldDB" id="B4KMB1"/>
<evidence type="ECO:0008006" key="5">
    <source>
        <dbReference type="Google" id="ProtNLM"/>
    </source>
</evidence>
<sequence>MKFAACIFLKVLQIVFTVSATILKKLSDRYSERLVTSNKKNLREWMLLNTISLTKEADDFGDLAYIGYIFISSILLLSRFKEQTRNYHITEIILLSFGVLFFIIQGLLIFGIIEELQDNILDYGYSLGAVTFLCAILFAIDLFFFKQMADPKNAISQTDLENAIEAPIKEVYQVTNIPKVNSLEQCCHPSAAKNVRKLKYLRTDL</sequence>
<keyword evidence="1" id="KW-0812">Transmembrane</keyword>
<evidence type="ECO:0000313" key="4">
    <source>
        <dbReference type="Proteomes" id="UP000009192"/>
    </source>
</evidence>
<dbReference type="HOGENOM" id="CLU_1424798_0_0_1"/>
<keyword evidence="1" id="KW-0472">Membrane</keyword>
<feature type="transmembrane region" description="Helical" evidence="1">
    <location>
        <begin position="125"/>
        <end position="145"/>
    </location>
</feature>
<keyword evidence="1" id="KW-1133">Transmembrane helix</keyword>
<evidence type="ECO:0000256" key="2">
    <source>
        <dbReference type="SAM" id="SignalP"/>
    </source>
</evidence>
<dbReference type="eggNOG" id="ENOG502S28Z">
    <property type="taxonomic scope" value="Eukaryota"/>
</dbReference>
<dbReference type="KEGG" id="dmo:Dmoj_GI20709"/>
<keyword evidence="4" id="KW-1185">Reference proteome</keyword>
<keyword evidence="2" id="KW-0732">Signal</keyword>
<gene>
    <name evidence="3" type="primary">Dmoj\GI20709</name>
    <name evidence="3" type="ORF">Dmoj_GI20709</name>
</gene>
<proteinExistence type="predicted"/>
<dbReference type="EMBL" id="CH933808">
    <property type="protein sequence ID" value="EDW09799.2"/>
    <property type="molecule type" value="Genomic_DNA"/>
</dbReference>
<organism evidence="3 4">
    <name type="scientific">Drosophila mojavensis</name>
    <name type="common">Fruit fly</name>
    <dbReference type="NCBI Taxonomy" id="7230"/>
    <lineage>
        <taxon>Eukaryota</taxon>
        <taxon>Metazoa</taxon>
        <taxon>Ecdysozoa</taxon>
        <taxon>Arthropoda</taxon>
        <taxon>Hexapoda</taxon>
        <taxon>Insecta</taxon>
        <taxon>Pterygota</taxon>
        <taxon>Neoptera</taxon>
        <taxon>Endopterygota</taxon>
        <taxon>Diptera</taxon>
        <taxon>Brachycera</taxon>
        <taxon>Muscomorpha</taxon>
        <taxon>Ephydroidea</taxon>
        <taxon>Drosophilidae</taxon>
        <taxon>Drosophila</taxon>
    </lineage>
</organism>